<gene>
    <name evidence="3" type="ORF">APS56_02080</name>
</gene>
<dbReference type="KEGG" id="ahz:APS56_02080"/>
<dbReference type="Proteomes" id="UP000057981">
    <property type="component" value="Chromosome"/>
</dbReference>
<dbReference type="PATRIC" id="fig|1736674.3.peg.432"/>
<proteinExistence type="inferred from homology"/>
<dbReference type="CDD" id="cd05237">
    <property type="entry name" value="UDP_invert_4-6DH_SDR_e"/>
    <property type="match status" value="1"/>
</dbReference>
<evidence type="ECO:0000256" key="1">
    <source>
        <dbReference type="ARBA" id="ARBA00007430"/>
    </source>
</evidence>
<feature type="domain" description="Polysaccharide biosynthesis protein CapD-like" evidence="2">
    <location>
        <begin position="39"/>
        <end position="320"/>
    </location>
</feature>
<dbReference type="RefSeq" id="WP_054724323.1">
    <property type="nucleotide sequence ID" value="NZ_CP012898.1"/>
</dbReference>
<dbReference type="AlphaFoldDB" id="A0A0N7HY18"/>
<dbReference type="OrthoDB" id="9803111at2"/>
<evidence type="ECO:0000259" key="2">
    <source>
        <dbReference type="Pfam" id="PF02719"/>
    </source>
</evidence>
<name>A0A0N7HY18_9FLAO</name>
<comment type="similarity">
    <text evidence="1">Belongs to the polysaccharide synthase family.</text>
</comment>
<dbReference type="Pfam" id="PF02719">
    <property type="entry name" value="Polysacc_synt_2"/>
    <property type="match status" value="1"/>
</dbReference>
<dbReference type="EMBL" id="CP012898">
    <property type="protein sequence ID" value="ALJ04014.1"/>
    <property type="molecule type" value="Genomic_DNA"/>
</dbReference>
<dbReference type="PANTHER" id="PTHR43318:SF1">
    <property type="entry name" value="POLYSACCHARIDE BIOSYNTHESIS PROTEIN EPSC-RELATED"/>
    <property type="match status" value="1"/>
</dbReference>
<dbReference type="InterPro" id="IPR036291">
    <property type="entry name" value="NAD(P)-bd_dom_sf"/>
</dbReference>
<accession>A0A0N7HY18</accession>
<keyword evidence="4" id="KW-1185">Reference proteome</keyword>
<protein>
    <recommendedName>
        <fullName evidence="2">Polysaccharide biosynthesis protein CapD-like domain-containing protein</fullName>
    </recommendedName>
</protein>
<organism evidence="3 4">
    <name type="scientific">Pseudalgibacter alginicilyticus</name>
    <dbReference type="NCBI Taxonomy" id="1736674"/>
    <lineage>
        <taxon>Bacteria</taxon>
        <taxon>Pseudomonadati</taxon>
        <taxon>Bacteroidota</taxon>
        <taxon>Flavobacteriia</taxon>
        <taxon>Flavobacteriales</taxon>
        <taxon>Flavobacteriaceae</taxon>
        <taxon>Pseudalgibacter</taxon>
    </lineage>
</organism>
<dbReference type="InterPro" id="IPR051203">
    <property type="entry name" value="Polysaccharide_Synthase-Rel"/>
</dbReference>
<evidence type="ECO:0000313" key="3">
    <source>
        <dbReference type="EMBL" id="ALJ04014.1"/>
    </source>
</evidence>
<sequence>MDKTTFNFISQLLDESELLKPATNINILKESFNFSNETLLITGAAGSVGSGITKQLRHSNFKKLILIDNAESPLYYLINELKLKNISNIEFYLTDVRDESSMQYLFETFKPTIIFHTAAYKHVPLMEAHPYEAIKLNVLATKSLAHFAIKNNAKKFIFISTDKAVNPIGVMGMTKYFAECYLKSLGTQNHTSFIITRFGNIFGSNGSVVPLFIKHITSETPLTITNKNITRYFITKSKACHLILQIASFNTLNNCVLTFNMGHPIKIIDLAEVLIFKLTKNEKNKILIKTSELRPGEKLHEETLSNNETLLKTTIHKDIFLVVDKPNVLRKTIDIDVLKNIQPYQSPAEIKLILKSLI</sequence>
<dbReference type="Gene3D" id="3.40.50.720">
    <property type="entry name" value="NAD(P)-binding Rossmann-like Domain"/>
    <property type="match status" value="1"/>
</dbReference>
<evidence type="ECO:0000313" key="4">
    <source>
        <dbReference type="Proteomes" id="UP000057981"/>
    </source>
</evidence>
<dbReference type="InterPro" id="IPR003869">
    <property type="entry name" value="Polysac_CapD-like"/>
</dbReference>
<dbReference type="PANTHER" id="PTHR43318">
    <property type="entry name" value="UDP-N-ACETYLGLUCOSAMINE 4,6-DEHYDRATASE"/>
    <property type="match status" value="1"/>
</dbReference>
<dbReference type="SUPFAM" id="SSF51735">
    <property type="entry name" value="NAD(P)-binding Rossmann-fold domains"/>
    <property type="match status" value="1"/>
</dbReference>
<dbReference type="STRING" id="1736674.APS56_02080"/>
<reference evidence="3 4" key="1">
    <citation type="submission" date="2015-10" db="EMBL/GenBank/DDBJ databases">
        <authorList>
            <person name="Gilbert D.G."/>
        </authorList>
    </citation>
    <scope>NUCLEOTIDE SEQUENCE [LARGE SCALE GENOMIC DNA]</scope>
    <source>
        <strain evidence="4">HZ-22</strain>
    </source>
</reference>